<feature type="domain" description="Cytochrome b/b6 C-terminal region profile" evidence="11">
    <location>
        <begin position="6"/>
        <end position="134"/>
    </location>
</feature>
<organism evidence="12">
    <name type="scientific">marine sediment metagenome</name>
    <dbReference type="NCBI Taxonomy" id="412755"/>
    <lineage>
        <taxon>unclassified sequences</taxon>
        <taxon>metagenomes</taxon>
        <taxon>ecological metagenomes</taxon>
    </lineage>
</organism>
<dbReference type="Gene3D" id="1.20.810.10">
    <property type="entry name" value="Cytochrome Bc1 Complex, Chain C"/>
    <property type="match status" value="1"/>
</dbReference>
<keyword evidence="9 10" id="KW-0472">Membrane</keyword>
<proteinExistence type="predicted"/>
<dbReference type="InterPro" id="IPR036150">
    <property type="entry name" value="Cyt_b/b6_C_sf"/>
</dbReference>
<keyword evidence="2" id="KW-0813">Transport</keyword>
<evidence type="ECO:0000256" key="7">
    <source>
        <dbReference type="ARBA" id="ARBA00022989"/>
    </source>
</evidence>
<evidence type="ECO:0000259" key="11">
    <source>
        <dbReference type="PROSITE" id="PS51003"/>
    </source>
</evidence>
<name>A0A0F9JA56_9ZZZZ</name>
<sequence>MSNHVEVNNKTKKVFTWPNLVAKEFLAAILVTIFLLLYSYYVDAPLRELANPGEPENPAKAPWYFLGLQEALVYFDPWFAGVVLPSIIIVGLVAIPYLDINPKGNGGYNFSDRKFAVTVFVFGFTFWFVLIIIGVYMRGPFWTFFWPWEKWSFDFPTPPPLVSFPNWLGVLALLIYFGGGLMLPIKRCRSFYEKLGLIRYNITMIMFLIMMGVIIKIVLRLMFNIRYVLQTPWFNI</sequence>
<evidence type="ECO:0000256" key="1">
    <source>
        <dbReference type="ARBA" id="ARBA00004141"/>
    </source>
</evidence>
<dbReference type="GO" id="GO:0009055">
    <property type="term" value="F:electron transfer activity"/>
    <property type="evidence" value="ECO:0007669"/>
    <property type="project" value="InterPro"/>
</dbReference>
<reference evidence="12" key="1">
    <citation type="journal article" date="2015" name="Nature">
        <title>Complex archaea that bridge the gap between prokaryotes and eukaryotes.</title>
        <authorList>
            <person name="Spang A."/>
            <person name="Saw J.H."/>
            <person name="Jorgensen S.L."/>
            <person name="Zaremba-Niedzwiedzka K."/>
            <person name="Martijn J."/>
            <person name="Lind A.E."/>
            <person name="van Eijk R."/>
            <person name="Schleper C."/>
            <person name="Guy L."/>
            <person name="Ettema T.J."/>
        </authorList>
    </citation>
    <scope>NUCLEOTIDE SEQUENCE</scope>
</reference>
<dbReference type="GO" id="GO:0016491">
    <property type="term" value="F:oxidoreductase activity"/>
    <property type="evidence" value="ECO:0007669"/>
    <property type="project" value="InterPro"/>
</dbReference>
<dbReference type="PROSITE" id="PS51003">
    <property type="entry name" value="CYTB_CTER"/>
    <property type="match status" value="1"/>
</dbReference>
<feature type="transmembrane region" description="Helical" evidence="10">
    <location>
        <begin position="20"/>
        <end position="41"/>
    </location>
</feature>
<feature type="transmembrane region" description="Helical" evidence="10">
    <location>
        <begin position="78"/>
        <end position="98"/>
    </location>
</feature>
<dbReference type="GO" id="GO:0046872">
    <property type="term" value="F:metal ion binding"/>
    <property type="evidence" value="ECO:0007669"/>
    <property type="project" value="UniProtKB-KW"/>
</dbReference>
<feature type="transmembrane region" description="Helical" evidence="10">
    <location>
        <begin position="164"/>
        <end position="185"/>
    </location>
</feature>
<keyword evidence="5" id="KW-0479">Metal-binding</keyword>
<comment type="caution">
    <text evidence="12">The sequence shown here is derived from an EMBL/GenBank/DDBJ whole genome shotgun (WGS) entry which is preliminary data.</text>
</comment>
<keyword evidence="7 10" id="KW-1133">Transmembrane helix</keyword>
<keyword evidence="4 10" id="KW-0812">Transmembrane</keyword>
<dbReference type="InterPro" id="IPR005798">
    <property type="entry name" value="Cyt_b/b6_C"/>
</dbReference>
<keyword evidence="6" id="KW-0249">Electron transport</keyword>
<gene>
    <name evidence="12" type="ORF">LCGC14_1481200</name>
</gene>
<dbReference type="SUPFAM" id="SSF81648">
    <property type="entry name" value="a domain/subunit of cytochrome bc1 complex (Ubiquinol-cytochrome c reductase)"/>
    <property type="match status" value="1"/>
</dbReference>
<evidence type="ECO:0000256" key="2">
    <source>
        <dbReference type="ARBA" id="ARBA00022448"/>
    </source>
</evidence>
<protein>
    <recommendedName>
        <fullName evidence="11">Cytochrome b/b6 C-terminal region profile domain-containing protein</fullName>
    </recommendedName>
</protein>
<evidence type="ECO:0000256" key="8">
    <source>
        <dbReference type="ARBA" id="ARBA00023004"/>
    </source>
</evidence>
<feature type="transmembrane region" description="Helical" evidence="10">
    <location>
        <begin position="119"/>
        <end position="144"/>
    </location>
</feature>
<accession>A0A0F9JA56</accession>
<evidence type="ECO:0000256" key="3">
    <source>
        <dbReference type="ARBA" id="ARBA00022617"/>
    </source>
</evidence>
<evidence type="ECO:0000256" key="4">
    <source>
        <dbReference type="ARBA" id="ARBA00022692"/>
    </source>
</evidence>
<feature type="transmembrane region" description="Helical" evidence="10">
    <location>
        <begin position="197"/>
        <end position="219"/>
    </location>
</feature>
<dbReference type="AlphaFoldDB" id="A0A0F9JA56"/>
<keyword evidence="3" id="KW-0349">Heme</keyword>
<comment type="subcellular location">
    <subcellularLocation>
        <location evidence="1">Membrane</location>
        <topology evidence="1">Multi-pass membrane protein</topology>
    </subcellularLocation>
</comment>
<evidence type="ECO:0000313" key="12">
    <source>
        <dbReference type="EMBL" id="KKM66438.1"/>
    </source>
</evidence>
<dbReference type="EMBL" id="LAZR01010532">
    <property type="protein sequence ID" value="KKM66438.1"/>
    <property type="molecule type" value="Genomic_DNA"/>
</dbReference>
<dbReference type="GO" id="GO:0016020">
    <property type="term" value="C:membrane"/>
    <property type="evidence" value="ECO:0007669"/>
    <property type="project" value="UniProtKB-SubCell"/>
</dbReference>
<keyword evidence="8" id="KW-0408">Iron</keyword>
<evidence type="ECO:0000256" key="6">
    <source>
        <dbReference type="ARBA" id="ARBA00022982"/>
    </source>
</evidence>
<evidence type="ECO:0000256" key="5">
    <source>
        <dbReference type="ARBA" id="ARBA00022723"/>
    </source>
</evidence>
<evidence type="ECO:0000256" key="10">
    <source>
        <dbReference type="SAM" id="Phobius"/>
    </source>
</evidence>
<dbReference type="InterPro" id="IPR027387">
    <property type="entry name" value="Cytb/b6-like_sf"/>
</dbReference>
<evidence type="ECO:0000256" key="9">
    <source>
        <dbReference type="ARBA" id="ARBA00023136"/>
    </source>
</evidence>